<organism evidence="1 2">
    <name type="scientific">Streptomyces tirandamycinicus</name>
    <dbReference type="NCBI Taxonomy" id="2174846"/>
    <lineage>
        <taxon>Bacteria</taxon>
        <taxon>Bacillati</taxon>
        <taxon>Actinomycetota</taxon>
        <taxon>Actinomycetes</taxon>
        <taxon>Kitasatosporales</taxon>
        <taxon>Streptomycetaceae</taxon>
        <taxon>Streptomyces</taxon>
    </lineage>
</organism>
<dbReference type="Proteomes" id="UP000244900">
    <property type="component" value="Chromosome"/>
</dbReference>
<dbReference type="EMBL" id="CP029188">
    <property type="protein sequence ID" value="AWI31266.1"/>
    <property type="molecule type" value="Genomic_DNA"/>
</dbReference>
<proteinExistence type="predicted"/>
<gene>
    <name evidence="1" type="ORF">DDW44_22650</name>
</gene>
<dbReference type="RefSeq" id="WP_108907541.1">
    <property type="nucleotide sequence ID" value="NZ_CP029188.1"/>
</dbReference>
<name>A0A2S1SY13_9ACTN</name>
<sequence>MAKEPPARRSSSLSEAAAAAREQLSPKYVQLRGDQLIELDVVARELQAARSHKGERITANTVIRVAVDAILAHRDRLVGDTEAELRTNLLAYIEELQQRRPTRGA</sequence>
<evidence type="ECO:0000313" key="1">
    <source>
        <dbReference type="EMBL" id="AWI31266.1"/>
    </source>
</evidence>
<dbReference type="OrthoDB" id="517099at2"/>
<keyword evidence="2" id="KW-1185">Reference proteome</keyword>
<evidence type="ECO:0000313" key="2">
    <source>
        <dbReference type="Proteomes" id="UP000244900"/>
    </source>
</evidence>
<reference evidence="1 2" key="1">
    <citation type="submission" date="2018-05" db="EMBL/GenBank/DDBJ databases">
        <title>Complete genome sequence of sponge-derived Streptomyces sp. HNM0039.</title>
        <authorList>
            <person name="Huang X."/>
            <person name="Zhou S."/>
        </authorList>
    </citation>
    <scope>NUCLEOTIDE SEQUENCE [LARGE SCALE GENOMIC DNA]</scope>
    <source>
        <strain evidence="1 2">HNM0039</strain>
    </source>
</reference>
<accession>A0A2S1SY13</accession>
<protein>
    <submittedName>
        <fullName evidence="1">Uncharacterized protein</fullName>
    </submittedName>
</protein>
<dbReference type="KEGG" id="stir:DDW44_22650"/>
<dbReference type="AlphaFoldDB" id="A0A2S1SY13"/>